<feature type="compositionally biased region" description="Acidic residues" evidence="2">
    <location>
        <begin position="116"/>
        <end position="147"/>
    </location>
</feature>
<gene>
    <name evidence="3" type="ORF">DBRI00130_LOCUS42545</name>
</gene>
<dbReference type="EMBL" id="HBNS01059178">
    <property type="protein sequence ID" value="CAE4664984.1"/>
    <property type="molecule type" value="Transcribed_RNA"/>
</dbReference>
<dbReference type="Gene3D" id="2.60.40.2700">
    <property type="match status" value="1"/>
</dbReference>
<dbReference type="AlphaFoldDB" id="A0A7S4T498"/>
<evidence type="ECO:0000313" key="3">
    <source>
        <dbReference type="EMBL" id="CAE4664984.1"/>
    </source>
</evidence>
<reference evidence="3" key="1">
    <citation type="submission" date="2021-01" db="EMBL/GenBank/DDBJ databases">
        <authorList>
            <person name="Corre E."/>
            <person name="Pelletier E."/>
            <person name="Niang G."/>
            <person name="Scheremetjew M."/>
            <person name="Finn R."/>
            <person name="Kale V."/>
            <person name="Holt S."/>
            <person name="Cochrane G."/>
            <person name="Meng A."/>
            <person name="Brown T."/>
            <person name="Cohen L."/>
        </authorList>
    </citation>
    <scope>NUCLEOTIDE SEQUENCE</scope>
    <source>
        <strain evidence="3">GSO104</strain>
    </source>
</reference>
<evidence type="ECO:0000256" key="1">
    <source>
        <dbReference type="SAM" id="Coils"/>
    </source>
</evidence>
<protein>
    <submittedName>
        <fullName evidence="3">Uncharacterized protein</fullName>
    </submittedName>
</protein>
<sequence>MRRTNSWNPTSNTNSSSSSQSVPVVITNMSVLSIRQSVDKPCPIKEGYTYQWYRSYSTKSVNRGKKRGDEEGEELLWYALPGATYATFQPSATDVGHFVRCVITVGTRIDCNEGHVEEEEEEEEWNMDDDSDSYFSFDNDDDEESTDQESVSSSLATTICESSVPISADRSLFNAARQNLLGGATFSNMRGCGYADGRIFRLKLELDYSSTKHGSGAGAVTSLLSIYQVSGEMAELMHSPEERIPNVTAIADSSQARSFDLLPPSGLLSSWTMISALSKNGRFQLQAPNRVTRESFLLSLGIANFEGRVCDLNVKTVLFSDPPPDTCSNQCQDDNIAKHRSLSGVDIQVDTKASQEERSIEDSIAAVDVDSTSEIVNSSRGTCLDGSVSERDDMSLCSMSRVRELELELQHYRKKLAAKDRVVSDLQRKLAHSDQKLCKAEKDLAASRSEEALSRAQNRECHTQLRLAEKRIETHESNLAIIKGDFSKQTQNHKAEMKNHTEKAAEYEKNIKSLQNEKAVLSAAVEARDNKLLHMSELQGAVVSLKLQVAKGDNVRRSLVIANTKHAEIAAELEQAKASENECRAKLVDMKETVQQLNVTIAKEKQRSADLQSERDTILRKSQQLKTERNTFKNKSESLSKEMSRICRNGMGISDIEKMMEDQESMKTEVELLKKQKRSALDELQEYKNGYEHCLLIQNMTGMDGEAVRALEQRSEMERVISNLTEHINAKEMQVETLMEVNRALSEEVHKMAQANLGNNDV</sequence>
<organism evidence="3">
    <name type="scientific">Ditylum brightwellii</name>
    <dbReference type="NCBI Taxonomy" id="49249"/>
    <lineage>
        <taxon>Eukaryota</taxon>
        <taxon>Sar</taxon>
        <taxon>Stramenopiles</taxon>
        <taxon>Ochrophyta</taxon>
        <taxon>Bacillariophyta</taxon>
        <taxon>Mediophyceae</taxon>
        <taxon>Lithodesmiophycidae</taxon>
        <taxon>Lithodesmiales</taxon>
        <taxon>Lithodesmiaceae</taxon>
        <taxon>Ditylum</taxon>
    </lineage>
</organism>
<evidence type="ECO:0000256" key="2">
    <source>
        <dbReference type="SAM" id="MobiDB-lite"/>
    </source>
</evidence>
<feature type="coiled-coil region" evidence="1">
    <location>
        <begin position="573"/>
        <end position="690"/>
    </location>
</feature>
<keyword evidence="1" id="KW-0175">Coiled coil</keyword>
<feature type="coiled-coil region" evidence="1">
    <location>
        <begin position="490"/>
        <end position="524"/>
    </location>
</feature>
<feature type="coiled-coil region" evidence="1">
    <location>
        <begin position="402"/>
        <end position="429"/>
    </location>
</feature>
<proteinExistence type="predicted"/>
<accession>A0A7S4T498</accession>
<name>A0A7S4T498_9STRA</name>
<feature type="region of interest" description="Disordered" evidence="2">
    <location>
        <begin position="1"/>
        <end position="21"/>
    </location>
</feature>
<feature type="region of interest" description="Disordered" evidence="2">
    <location>
        <begin position="114"/>
        <end position="154"/>
    </location>
</feature>